<evidence type="ECO:0000313" key="1">
    <source>
        <dbReference type="EMBL" id="MEQ2257774.1"/>
    </source>
</evidence>
<evidence type="ECO:0000313" key="2">
    <source>
        <dbReference type="Proteomes" id="UP001482620"/>
    </source>
</evidence>
<accession>A0ABV0VL82</accession>
<keyword evidence="2" id="KW-1185">Reference proteome</keyword>
<sequence>MALGSGACVQYLRPGWECPFWGIHVRGACGVHGVEIGICWGVGTDSSWDCSGWRDRLDQVDPSFVRGALSAWVGGRWGLGLEQGWARVIQVWAVPALVWAVAVCLSPPRKGGYHLLGPGTSFPSGVSVPGPRSVECVW</sequence>
<organism evidence="1 2">
    <name type="scientific">Ilyodon furcidens</name>
    <name type="common">goldbreast splitfin</name>
    <dbReference type="NCBI Taxonomy" id="33524"/>
    <lineage>
        <taxon>Eukaryota</taxon>
        <taxon>Metazoa</taxon>
        <taxon>Chordata</taxon>
        <taxon>Craniata</taxon>
        <taxon>Vertebrata</taxon>
        <taxon>Euteleostomi</taxon>
        <taxon>Actinopterygii</taxon>
        <taxon>Neopterygii</taxon>
        <taxon>Teleostei</taxon>
        <taxon>Neoteleostei</taxon>
        <taxon>Acanthomorphata</taxon>
        <taxon>Ovalentaria</taxon>
        <taxon>Atherinomorphae</taxon>
        <taxon>Cyprinodontiformes</taxon>
        <taxon>Goodeidae</taxon>
        <taxon>Ilyodon</taxon>
    </lineage>
</organism>
<name>A0ABV0VL82_9TELE</name>
<protein>
    <submittedName>
        <fullName evidence="1">Uncharacterized protein</fullName>
    </submittedName>
</protein>
<gene>
    <name evidence="1" type="ORF">ILYODFUR_038180</name>
</gene>
<dbReference type="EMBL" id="JAHRIQ010113443">
    <property type="protein sequence ID" value="MEQ2257774.1"/>
    <property type="molecule type" value="Genomic_DNA"/>
</dbReference>
<dbReference type="Proteomes" id="UP001482620">
    <property type="component" value="Unassembled WGS sequence"/>
</dbReference>
<proteinExistence type="predicted"/>
<comment type="caution">
    <text evidence="1">The sequence shown here is derived from an EMBL/GenBank/DDBJ whole genome shotgun (WGS) entry which is preliminary data.</text>
</comment>
<reference evidence="1 2" key="1">
    <citation type="submission" date="2021-06" db="EMBL/GenBank/DDBJ databases">
        <authorList>
            <person name="Palmer J.M."/>
        </authorList>
    </citation>
    <scope>NUCLEOTIDE SEQUENCE [LARGE SCALE GENOMIC DNA]</scope>
    <source>
        <strain evidence="2">if_2019</strain>
        <tissue evidence="1">Muscle</tissue>
    </source>
</reference>